<dbReference type="EnsemblPlants" id="Solyc07g055213.1.1">
    <property type="protein sequence ID" value="Solyc07g055213.1.1"/>
    <property type="gene ID" value="Solyc07g055213.1"/>
</dbReference>
<evidence type="ECO:0000313" key="1">
    <source>
        <dbReference type="EnsemblPlants" id="Solyc07g055213.1.1"/>
    </source>
</evidence>
<dbReference type="AlphaFoldDB" id="A0A3Q7I9R6"/>
<reference evidence="1" key="2">
    <citation type="submission" date="2019-01" db="UniProtKB">
        <authorList>
            <consortium name="EnsemblPlants"/>
        </authorList>
    </citation>
    <scope>IDENTIFICATION</scope>
    <source>
        <strain evidence="1">cv. Heinz 1706</strain>
    </source>
</reference>
<name>A0A3Q7I9R6_SOLLC</name>
<reference evidence="1" key="1">
    <citation type="journal article" date="2012" name="Nature">
        <title>The tomato genome sequence provides insights into fleshy fruit evolution.</title>
        <authorList>
            <consortium name="Tomato Genome Consortium"/>
        </authorList>
    </citation>
    <scope>NUCLEOTIDE SEQUENCE [LARGE SCALE GENOMIC DNA]</scope>
    <source>
        <strain evidence="1">cv. Heinz 1706</strain>
    </source>
</reference>
<accession>A0A3Q7I9R6</accession>
<sequence length="130" mass="14908">MKRDARLQPDQEVSFIVENLKLLTALAQPNFRPQIDLLVTKSYDKKFESVFLLWQIKSEEPWESKGNDEASKQEITAGLLTSPSTIIACCSRGTEIYLKREIKEQRIKKMNGKSISSLQNDEHTLLQVVL</sequence>
<dbReference type="Proteomes" id="UP000004994">
    <property type="component" value="Chromosome 7"/>
</dbReference>
<evidence type="ECO:0000313" key="2">
    <source>
        <dbReference type="Proteomes" id="UP000004994"/>
    </source>
</evidence>
<dbReference type="Gramene" id="Solyc07g055213.1.1">
    <property type="protein sequence ID" value="Solyc07g055213.1.1"/>
    <property type="gene ID" value="Solyc07g055213.1"/>
</dbReference>
<keyword evidence="2" id="KW-1185">Reference proteome</keyword>
<dbReference type="InParanoid" id="A0A3Q7I9R6"/>
<protein>
    <submittedName>
        <fullName evidence="1">Uncharacterized protein</fullName>
    </submittedName>
</protein>
<proteinExistence type="predicted"/>
<organism evidence="1">
    <name type="scientific">Solanum lycopersicum</name>
    <name type="common">Tomato</name>
    <name type="synonym">Lycopersicon esculentum</name>
    <dbReference type="NCBI Taxonomy" id="4081"/>
    <lineage>
        <taxon>Eukaryota</taxon>
        <taxon>Viridiplantae</taxon>
        <taxon>Streptophyta</taxon>
        <taxon>Embryophyta</taxon>
        <taxon>Tracheophyta</taxon>
        <taxon>Spermatophyta</taxon>
        <taxon>Magnoliopsida</taxon>
        <taxon>eudicotyledons</taxon>
        <taxon>Gunneridae</taxon>
        <taxon>Pentapetalae</taxon>
        <taxon>asterids</taxon>
        <taxon>lamiids</taxon>
        <taxon>Solanales</taxon>
        <taxon>Solanaceae</taxon>
        <taxon>Solanoideae</taxon>
        <taxon>Solaneae</taxon>
        <taxon>Solanum</taxon>
        <taxon>Solanum subgen. Lycopersicon</taxon>
    </lineage>
</organism>